<organism evidence="6 7">
    <name type="scientific">Ramalina farinacea</name>
    <dbReference type="NCBI Taxonomy" id="258253"/>
    <lineage>
        <taxon>Eukaryota</taxon>
        <taxon>Fungi</taxon>
        <taxon>Dikarya</taxon>
        <taxon>Ascomycota</taxon>
        <taxon>Pezizomycotina</taxon>
        <taxon>Lecanoromycetes</taxon>
        <taxon>OSLEUM clade</taxon>
        <taxon>Lecanoromycetidae</taxon>
        <taxon>Lecanorales</taxon>
        <taxon>Lecanorineae</taxon>
        <taxon>Ramalinaceae</taxon>
        <taxon>Ramalina</taxon>
    </lineage>
</organism>
<keyword evidence="2 5" id="KW-0812">Transmembrane</keyword>
<dbReference type="Gene3D" id="1.20.1720.10">
    <property type="entry name" value="Multidrug resistance protein D"/>
    <property type="match status" value="1"/>
</dbReference>
<protein>
    <submittedName>
        <fullName evidence="6">Uncharacterized protein</fullName>
    </submittedName>
</protein>
<comment type="subcellular location">
    <subcellularLocation>
        <location evidence="1">Membrane</location>
        <topology evidence="1">Multi-pass membrane protein</topology>
    </subcellularLocation>
</comment>
<evidence type="ECO:0000256" key="3">
    <source>
        <dbReference type="ARBA" id="ARBA00022989"/>
    </source>
</evidence>
<comment type="caution">
    <text evidence="6">The sequence shown here is derived from an EMBL/GenBank/DDBJ whole genome shotgun (WGS) entry which is preliminary data.</text>
</comment>
<dbReference type="Proteomes" id="UP001161017">
    <property type="component" value="Unassembled WGS sequence"/>
</dbReference>
<dbReference type="PANTHER" id="PTHR31465:SF1">
    <property type="entry name" value="PROTEIN RTA1-RELATED"/>
    <property type="match status" value="1"/>
</dbReference>
<dbReference type="GO" id="GO:0016020">
    <property type="term" value="C:membrane"/>
    <property type="evidence" value="ECO:0007669"/>
    <property type="project" value="UniProtKB-SubCell"/>
</dbReference>
<evidence type="ECO:0000256" key="4">
    <source>
        <dbReference type="ARBA" id="ARBA00023136"/>
    </source>
</evidence>
<evidence type="ECO:0000313" key="7">
    <source>
        <dbReference type="Proteomes" id="UP001161017"/>
    </source>
</evidence>
<name>A0AA43QJH7_9LECA</name>
<feature type="transmembrane region" description="Helical" evidence="5">
    <location>
        <begin position="662"/>
        <end position="684"/>
    </location>
</feature>
<feature type="transmembrane region" description="Helical" evidence="5">
    <location>
        <begin position="74"/>
        <end position="96"/>
    </location>
</feature>
<feature type="transmembrane region" description="Helical" evidence="5">
    <location>
        <begin position="39"/>
        <end position="62"/>
    </location>
</feature>
<accession>A0AA43QJH7</accession>
<feature type="transmembrane region" description="Helical" evidence="5">
    <location>
        <begin position="631"/>
        <end position="656"/>
    </location>
</feature>
<dbReference type="EMBL" id="JAPUFD010000006">
    <property type="protein sequence ID" value="MDI1487647.1"/>
    <property type="molecule type" value="Genomic_DNA"/>
</dbReference>
<feature type="transmembrane region" description="Helical" evidence="5">
    <location>
        <begin position="12"/>
        <end position="32"/>
    </location>
</feature>
<keyword evidence="3 5" id="KW-1133">Transmembrane helix</keyword>
<evidence type="ECO:0000256" key="2">
    <source>
        <dbReference type="ARBA" id="ARBA00022692"/>
    </source>
</evidence>
<dbReference type="SUPFAM" id="SSF103473">
    <property type="entry name" value="MFS general substrate transporter"/>
    <property type="match status" value="2"/>
</dbReference>
<feature type="transmembrane region" description="Helical" evidence="5">
    <location>
        <begin position="454"/>
        <end position="477"/>
    </location>
</feature>
<feature type="transmembrane region" description="Helical" evidence="5">
    <location>
        <begin position="422"/>
        <end position="442"/>
    </location>
</feature>
<dbReference type="AlphaFoldDB" id="A0AA43QJH7"/>
<feature type="transmembrane region" description="Helical" evidence="5">
    <location>
        <begin position="484"/>
        <end position="505"/>
    </location>
</feature>
<evidence type="ECO:0000256" key="5">
    <source>
        <dbReference type="SAM" id="Phobius"/>
    </source>
</evidence>
<feature type="transmembrane region" description="Helical" evidence="5">
    <location>
        <begin position="571"/>
        <end position="592"/>
    </location>
</feature>
<feature type="transmembrane region" description="Helical" evidence="5">
    <location>
        <begin position="525"/>
        <end position="550"/>
    </location>
</feature>
<proteinExistence type="predicted"/>
<feature type="transmembrane region" description="Helical" evidence="5">
    <location>
        <begin position="150"/>
        <end position="176"/>
    </location>
</feature>
<feature type="transmembrane region" description="Helical" evidence="5">
    <location>
        <begin position="231"/>
        <end position="251"/>
    </location>
</feature>
<evidence type="ECO:0000256" key="1">
    <source>
        <dbReference type="ARBA" id="ARBA00004141"/>
    </source>
</evidence>
<evidence type="ECO:0000313" key="6">
    <source>
        <dbReference type="EMBL" id="MDI1487647.1"/>
    </source>
</evidence>
<dbReference type="PANTHER" id="PTHR31465">
    <property type="entry name" value="PROTEIN RTA1-RELATED"/>
    <property type="match status" value="1"/>
</dbReference>
<gene>
    <name evidence="6" type="ORF">OHK93_006917</name>
</gene>
<sequence length="696" mass="76421">MAEDSLSQYAPSTAAAILFTVLFSLSFCLQFYQMLSTRTWFLIPLMIGCAFEVVGYVCHAIQSYEPPNWDLGAYIIQSLFILLAPALFAASVYMSLGRLIRSIKGEDRSFVRPSRMTKIFVGGDFVSFMVQGTGGGVVSKQDTDPDAAQAGSYIIIGGLVIQLLFFGIFIIVACHFDRNMRKRPTAHSLERLWYKHLIMLYIVSILILVRSVFRIIEYAQGNTGYILSHEYFLYVFDAALMFGVVLGFNAIHPSEVKAWLFGGKYLGRGGFSKVEAEPVSSELELDMAEGQNVISKAENGGARAAEVVLDKVVPDKVVLDKVVLDKVVLDKGANLHNSTDAQGPSNCVELDEGRHGSFGTELALLQSIGDNECFGVNMFMFFEKAAIELPLQDAKAMLSPIASTMLAVASQSLVDEFHLTNIYLPALPVGTYVLGLGLGPLYLAPWSEIQGRRIVYLTSFSIFTVLNVGCALAPSIVALSILRFLAAASIYGILYLHLVTIPLLYGPSPVYGLFSYRWTNGLTGLAYLGSAAGTVVGIIICATCLNRSYAFMQRRYYRRTGSEKAQPESRMPFLQIGMIIVPIGLTIFAWTAEKQVHWIFPLIGAGVFSVGMLMAYICIQTYIVDTYEEYSASALAAVILARCTTSCVFSVTGFQLFKAMGYAWGTMVIAFVCVAMLPIPTLLYKYGPYLRGNVPK</sequence>
<dbReference type="InterPro" id="IPR007568">
    <property type="entry name" value="RTA1"/>
</dbReference>
<dbReference type="InterPro" id="IPR036259">
    <property type="entry name" value="MFS_trans_sf"/>
</dbReference>
<keyword evidence="4 5" id="KW-0472">Membrane</keyword>
<feature type="transmembrane region" description="Helical" evidence="5">
    <location>
        <begin position="197"/>
        <end position="216"/>
    </location>
</feature>
<feature type="transmembrane region" description="Helical" evidence="5">
    <location>
        <begin position="598"/>
        <end position="619"/>
    </location>
</feature>
<dbReference type="Pfam" id="PF04479">
    <property type="entry name" value="RTA1"/>
    <property type="match status" value="1"/>
</dbReference>
<feature type="transmembrane region" description="Helical" evidence="5">
    <location>
        <begin position="117"/>
        <end position="138"/>
    </location>
</feature>
<keyword evidence="7" id="KW-1185">Reference proteome</keyword>
<reference evidence="6" key="1">
    <citation type="journal article" date="2023" name="Genome Biol. Evol.">
        <title>First Whole Genome Sequence and Flow Cytometry Genome Size Data for the Lichen-Forming Fungus Ramalina farinacea (Ascomycota).</title>
        <authorList>
            <person name="Llewellyn T."/>
            <person name="Mian S."/>
            <person name="Hill R."/>
            <person name="Leitch I.J."/>
            <person name="Gaya E."/>
        </authorList>
    </citation>
    <scope>NUCLEOTIDE SEQUENCE</scope>
    <source>
        <strain evidence="6">LIQ254RAFAR</strain>
    </source>
</reference>